<evidence type="ECO:0000313" key="2">
    <source>
        <dbReference type="EMBL" id="GAA3704364.1"/>
    </source>
</evidence>
<dbReference type="PROSITE" id="PS51186">
    <property type="entry name" value="GNAT"/>
    <property type="match status" value="1"/>
</dbReference>
<dbReference type="InterPro" id="IPR016181">
    <property type="entry name" value="Acyl_CoA_acyltransferase"/>
</dbReference>
<reference evidence="3" key="1">
    <citation type="journal article" date="2019" name="Int. J. Syst. Evol. Microbiol.">
        <title>The Global Catalogue of Microorganisms (GCM) 10K type strain sequencing project: providing services to taxonomists for standard genome sequencing and annotation.</title>
        <authorList>
            <consortium name="The Broad Institute Genomics Platform"/>
            <consortium name="The Broad Institute Genome Sequencing Center for Infectious Disease"/>
            <person name="Wu L."/>
            <person name="Ma J."/>
        </authorList>
    </citation>
    <scope>NUCLEOTIDE SEQUENCE [LARGE SCALE GENOMIC DNA]</scope>
    <source>
        <strain evidence="3">JCM 17498</strain>
    </source>
</reference>
<organism evidence="2 3">
    <name type="scientific">Sphingomonas cynarae</name>
    <dbReference type="NCBI Taxonomy" id="930197"/>
    <lineage>
        <taxon>Bacteria</taxon>
        <taxon>Pseudomonadati</taxon>
        <taxon>Pseudomonadota</taxon>
        <taxon>Alphaproteobacteria</taxon>
        <taxon>Sphingomonadales</taxon>
        <taxon>Sphingomonadaceae</taxon>
        <taxon>Sphingomonas</taxon>
    </lineage>
</organism>
<dbReference type="InterPro" id="IPR000182">
    <property type="entry name" value="GNAT_dom"/>
</dbReference>
<feature type="domain" description="N-acetyltransferase" evidence="1">
    <location>
        <begin position="6"/>
        <end position="155"/>
    </location>
</feature>
<sequence>MLTAATTIAPLRPEHLPVVEALLDRAFGPARHGRTAYLVRGAAQAIEGLGFVALDGDRMPIGSIQCWPIALAGDDGVVHPLVMLGPVAVDPDRQQGGIGRRLTEAALEAAATLGLDGAMMLIGDPEYYARFFGFSAARTGRWRLPGPVERHRLLARGERVPDAAGMLGPR</sequence>
<comment type="caution">
    <text evidence="2">The sequence shown here is derived from an EMBL/GenBank/DDBJ whole genome shotgun (WGS) entry which is preliminary data.</text>
</comment>
<evidence type="ECO:0000259" key="1">
    <source>
        <dbReference type="PROSITE" id="PS51186"/>
    </source>
</evidence>
<name>A0ABP7DEK4_9SPHN</name>
<dbReference type="EMBL" id="BAABBF010000002">
    <property type="protein sequence ID" value="GAA3704364.1"/>
    <property type="molecule type" value="Genomic_DNA"/>
</dbReference>
<dbReference type="Gene3D" id="3.40.630.30">
    <property type="match status" value="1"/>
</dbReference>
<evidence type="ECO:0000313" key="3">
    <source>
        <dbReference type="Proteomes" id="UP001500523"/>
    </source>
</evidence>
<keyword evidence="3" id="KW-1185">Reference proteome</keyword>
<proteinExistence type="predicted"/>
<dbReference type="RefSeq" id="WP_344692502.1">
    <property type="nucleotide sequence ID" value="NZ_BAABBF010000002.1"/>
</dbReference>
<dbReference type="Pfam" id="PF00583">
    <property type="entry name" value="Acetyltransf_1"/>
    <property type="match status" value="1"/>
</dbReference>
<gene>
    <name evidence="2" type="ORF">GCM10022268_12470</name>
</gene>
<dbReference type="SUPFAM" id="SSF55729">
    <property type="entry name" value="Acyl-CoA N-acyltransferases (Nat)"/>
    <property type="match status" value="1"/>
</dbReference>
<accession>A0ABP7DEK4</accession>
<protein>
    <recommendedName>
        <fullName evidence="1">N-acetyltransferase domain-containing protein</fullName>
    </recommendedName>
</protein>
<dbReference type="Proteomes" id="UP001500523">
    <property type="component" value="Unassembled WGS sequence"/>
</dbReference>